<accession>A0A401XIR9</accession>
<reference evidence="1 2" key="1">
    <citation type="submission" date="2018-11" db="EMBL/GenBank/DDBJ databases">
        <title>Schleiferia aggregans sp. nov., a moderately thermophilic heterotrophic bacterium isolated from microbial mats at a terrestrial hot spring.</title>
        <authorList>
            <person name="Iino T."/>
            <person name="Ohkuma M."/>
            <person name="Haruta S."/>
        </authorList>
    </citation>
    <scope>NUCLEOTIDE SEQUENCE [LARGE SCALE GENOMIC DNA]</scope>
    <source>
        <strain evidence="1 2">LA</strain>
    </source>
</reference>
<dbReference type="EMBL" id="BHZE01000002">
    <property type="protein sequence ID" value="GCD76888.1"/>
    <property type="molecule type" value="Genomic_DNA"/>
</dbReference>
<dbReference type="RefSeq" id="WP_124396954.1">
    <property type="nucleotide sequence ID" value="NZ_BHZE01000002.1"/>
</dbReference>
<dbReference type="Gene3D" id="3.10.28.20">
    <property type="entry name" value="Acetamidase/Formamidase-like domains"/>
    <property type="match status" value="1"/>
</dbReference>
<protein>
    <recommendedName>
        <fullName evidence="3">LPP20 lipoprotein</fullName>
    </recommendedName>
</protein>
<proteinExistence type="predicted"/>
<evidence type="ECO:0000313" key="1">
    <source>
        <dbReference type="EMBL" id="GCD76888.1"/>
    </source>
</evidence>
<dbReference type="OrthoDB" id="1117094at2"/>
<comment type="caution">
    <text evidence="1">The sequence shown here is derived from an EMBL/GenBank/DDBJ whole genome shotgun (WGS) entry which is preliminary data.</text>
</comment>
<evidence type="ECO:0008006" key="3">
    <source>
        <dbReference type="Google" id="ProtNLM"/>
    </source>
</evidence>
<dbReference type="AlphaFoldDB" id="A0A401XIR9"/>
<keyword evidence="2" id="KW-1185">Reference proteome</keyword>
<dbReference type="Proteomes" id="UP000286715">
    <property type="component" value="Unassembled WGS sequence"/>
</dbReference>
<organism evidence="1 2">
    <name type="scientific">Thermaurantimonas aggregans</name>
    <dbReference type="NCBI Taxonomy" id="2173829"/>
    <lineage>
        <taxon>Bacteria</taxon>
        <taxon>Pseudomonadati</taxon>
        <taxon>Bacteroidota</taxon>
        <taxon>Flavobacteriia</taxon>
        <taxon>Flavobacteriales</taxon>
        <taxon>Schleiferiaceae</taxon>
        <taxon>Thermaurantimonas</taxon>
    </lineage>
</organism>
<sequence>MRFVYFLIFTSLFVFVGCKSKKKTANNDVRPAPAWISTKPADPFYYHGIGVSPKYAYSANYDYKQVAKNNALNDLASEISVKVNASSLLSQVEVNRQFSESFVSNTQVTSTEDLEGFELVDTYETSTHYYVFYRLSKEEHERRKALKRERALAAAADFLSAAEDFRNKRDAYQAYILYIKSMEAIKSFWAEPLEYTYQGNRIFFGNHLISRIISFLNELQIQSPLRQIQVTRGKSIDDEQFEIFVTLQNIRQPSIPVRLSYSGGRLRNPNQKTNVSGAVLVDLGRVTSTAQRERITAAINVEAWTSEATQNQQIIALMNQLRLRPFVLDVVVQSPTFFFISDERAFGRSFSSAVLTDALKMELAKDQFQSTLSADNADFIVSIASDVEDAGFINRMSNVQLSFRIQITDRNNNVIYTRSVKNIRGIQTDEQSAARDAYNKAVRLIQRELYLEIRRSFIE</sequence>
<evidence type="ECO:0000313" key="2">
    <source>
        <dbReference type="Proteomes" id="UP000286715"/>
    </source>
</evidence>
<gene>
    <name evidence="1" type="ORF">JCM31826_03700</name>
</gene>
<dbReference type="PROSITE" id="PS51257">
    <property type="entry name" value="PROKAR_LIPOPROTEIN"/>
    <property type="match status" value="1"/>
</dbReference>
<name>A0A401XIR9_9FLAO</name>